<proteinExistence type="predicted"/>
<evidence type="ECO:0008006" key="3">
    <source>
        <dbReference type="Google" id="ProtNLM"/>
    </source>
</evidence>
<dbReference type="Proteomes" id="UP000182121">
    <property type="component" value="Unassembled WGS sequence"/>
</dbReference>
<dbReference type="EMBL" id="FOIO01000004">
    <property type="protein sequence ID" value="SET27626.1"/>
    <property type="molecule type" value="Genomic_DNA"/>
</dbReference>
<dbReference type="GeneID" id="86054309"/>
<dbReference type="AlphaFoldDB" id="A0A1I0D6T7"/>
<dbReference type="InterPro" id="IPR046681">
    <property type="entry name" value="DUF6551"/>
</dbReference>
<organism evidence="1 2">
    <name type="scientific">Enterocloster clostridioformis</name>
    <dbReference type="NCBI Taxonomy" id="1531"/>
    <lineage>
        <taxon>Bacteria</taxon>
        <taxon>Bacillati</taxon>
        <taxon>Bacillota</taxon>
        <taxon>Clostridia</taxon>
        <taxon>Lachnospirales</taxon>
        <taxon>Lachnospiraceae</taxon>
        <taxon>Enterocloster</taxon>
    </lineage>
</organism>
<name>A0A1I0D6T7_9FIRM</name>
<dbReference type="Pfam" id="PF20188">
    <property type="entry name" value="DUF6551"/>
    <property type="match status" value="1"/>
</dbReference>
<comment type="caution">
    <text evidence="1">The sequence shown here is derived from an EMBL/GenBank/DDBJ whole genome shotgun (WGS) entry which is preliminary data.</text>
</comment>
<sequence length="259" mass="29269">MNTKNLFCREIVLDSRELVIPRTTYQRTLNEDRVRRIAAEFDERIANEPKVSSRGGRYYVFDGQHTIAARKFLNGGKDLPIRCKVFYGLTESDEALLFAQQTGASASLTAGARFRALIFGGDEDAMAFLKATEAVGLCVDYKQTRGAKRLACISTAFGLFQKVGDGVYREAMQAIVDAWKGDPDSLRAETVQGVVEFVDLYRGEYSRKRLVTRLRQMDPVVIFREGRAMTSLPGYKRYLYQVYRIYNGSSAKTALPMKF</sequence>
<protein>
    <recommendedName>
        <fullName evidence="3">Type II toxin-antitoxin system PemK/MazF family toxin</fullName>
    </recommendedName>
</protein>
<reference evidence="1 2" key="1">
    <citation type="submission" date="2016-10" db="EMBL/GenBank/DDBJ databases">
        <authorList>
            <person name="Varghese N."/>
            <person name="Submissions S."/>
        </authorList>
    </citation>
    <scope>NUCLEOTIDE SEQUENCE [LARGE SCALE GENOMIC DNA]</scope>
    <source>
        <strain evidence="1 2">NLAE-zl-C196</strain>
    </source>
</reference>
<evidence type="ECO:0000313" key="1">
    <source>
        <dbReference type="EMBL" id="SET27626.1"/>
    </source>
</evidence>
<accession>A0A1I0D6T7</accession>
<gene>
    <name evidence="1" type="ORF">SAMN05216521_100456</name>
</gene>
<evidence type="ECO:0000313" key="2">
    <source>
        <dbReference type="Proteomes" id="UP000182121"/>
    </source>
</evidence>
<dbReference type="RefSeq" id="WP_074661679.1">
    <property type="nucleotide sequence ID" value="NZ_FOIO01000004.1"/>
</dbReference>